<feature type="transmembrane region" description="Helical" evidence="7">
    <location>
        <begin position="180"/>
        <end position="197"/>
    </location>
</feature>
<keyword evidence="3" id="KW-1003">Cell membrane</keyword>
<evidence type="ECO:0000313" key="9">
    <source>
        <dbReference type="Proteomes" id="UP000030745"/>
    </source>
</evidence>
<keyword evidence="4 7" id="KW-0812">Transmembrane</keyword>
<keyword evidence="5 7" id="KW-1133">Transmembrane helix</keyword>
<dbReference type="RefSeq" id="XP_012193763.1">
    <property type="nucleotide sequence ID" value="XM_012338373.1"/>
</dbReference>
<dbReference type="Pfam" id="PF12036">
    <property type="entry name" value="DUF3522"/>
    <property type="match status" value="1"/>
</dbReference>
<dbReference type="GO" id="GO:0005886">
    <property type="term" value="C:plasma membrane"/>
    <property type="evidence" value="ECO:0007669"/>
    <property type="project" value="UniProtKB-SubCell"/>
</dbReference>
<name>A0A067CY35_SAPPC</name>
<dbReference type="PANTHER" id="PTHR36561">
    <property type="entry name" value="HAEMOLYSIN-III RELATED-RELATED"/>
    <property type="match status" value="1"/>
</dbReference>
<feature type="transmembrane region" description="Helical" evidence="7">
    <location>
        <begin position="149"/>
        <end position="168"/>
    </location>
</feature>
<dbReference type="PANTHER" id="PTHR36561:SF1">
    <property type="entry name" value="TRANSMEMBRANE PROTEIN 147"/>
    <property type="match status" value="1"/>
</dbReference>
<evidence type="ECO:0000256" key="1">
    <source>
        <dbReference type="ARBA" id="ARBA00004651"/>
    </source>
</evidence>
<dbReference type="GeneID" id="24122918"/>
<proteinExistence type="inferred from homology"/>
<sequence>MASMVTTGFVLKLAADLSVIPSIYIMQRNKRHFELFIGLLHVFVAVCFNCAQLTTTNELFLTVVQWHAMLEVLYVSFLYLLCVHLLALPYENVNITLRYLGFALAWIVKVKDGQFRHTHSLLLVAVAFSAVVLRRLVVPGARMLPLHRTEAMVAALLAAFCTAVFFLHPSLPIAPTNIESLFYICLGGFFFAGWKSVPPPELASKKFDDCDIVFSEYN</sequence>
<dbReference type="KEGG" id="spar:SPRG_00271"/>
<evidence type="ECO:0000313" key="8">
    <source>
        <dbReference type="EMBL" id="KDO35423.1"/>
    </source>
</evidence>
<feature type="transmembrane region" description="Helical" evidence="7">
    <location>
        <begin position="117"/>
        <end position="137"/>
    </location>
</feature>
<dbReference type="Proteomes" id="UP000030745">
    <property type="component" value="Unassembled WGS sequence"/>
</dbReference>
<evidence type="ECO:0000256" key="5">
    <source>
        <dbReference type="ARBA" id="ARBA00022989"/>
    </source>
</evidence>
<dbReference type="OMA" id="CFNAAEA"/>
<dbReference type="InterPro" id="IPR021910">
    <property type="entry name" value="NGX6/PGAP6/MYMK"/>
</dbReference>
<dbReference type="EMBL" id="KK583189">
    <property type="protein sequence ID" value="KDO35423.1"/>
    <property type="molecule type" value="Genomic_DNA"/>
</dbReference>
<organism evidence="8 9">
    <name type="scientific">Saprolegnia parasitica (strain CBS 223.65)</name>
    <dbReference type="NCBI Taxonomy" id="695850"/>
    <lineage>
        <taxon>Eukaryota</taxon>
        <taxon>Sar</taxon>
        <taxon>Stramenopiles</taxon>
        <taxon>Oomycota</taxon>
        <taxon>Saprolegniomycetes</taxon>
        <taxon>Saprolegniales</taxon>
        <taxon>Saprolegniaceae</taxon>
        <taxon>Saprolegnia</taxon>
    </lineage>
</organism>
<evidence type="ECO:0000256" key="7">
    <source>
        <dbReference type="SAM" id="Phobius"/>
    </source>
</evidence>
<evidence type="ECO:0000256" key="4">
    <source>
        <dbReference type="ARBA" id="ARBA00022692"/>
    </source>
</evidence>
<keyword evidence="9" id="KW-1185">Reference proteome</keyword>
<evidence type="ECO:0000256" key="3">
    <source>
        <dbReference type="ARBA" id="ARBA00022475"/>
    </source>
</evidence>
<reference evidence="8 9" key="1">
    <citation type="journal article" date="2013" name="PLoS Genet.">
        <title>Distinctive expansion of potential virulence genes in the genome of the oomycete fish pathogen Saprolegnia parasitica.</title>
        <authorList>
            <person name="Jiang R.H."/>
            <person name="de Bruijn I."/>
            <person name="Haas B.J."/>
            <person name="Belmonte R."/>
            <person name="Lobach L."/>
            <person name="Christie J."/>
            <person name="van den Ackerveken G."/>
            <person name="Bottin A."/>
            <person name="Bulone V."/>
            <person name="Diaz-Moreno S.M."/>
            <person name="Dumas B."/>
            <person name="Fan L."/>
            <person name="Gaulin E."/>
            <person name="Govers F."/>
            <person name="Grenville-Briggs L.J."/>
            <person name="Horner N.R."/>
            <person name="Levin J.Z."/>
            <person name="Mammella M."/>
            <person name="Meijer H.J."/>
            <person name="Morris P."/>
            <person name="Nusbaum C."/>
            <person name="Oome S."/>
            <person name="Phillips A.J."/>
            <person name="van Rooyen D."/>
            <person name="Rzeszutek E."/>
            <person name="Saraiva M."/>
            <person name="Secombes C.J."/>
            <person name="Seidl M.F."/>
            <person name="Snel B."/>
            <person name="Stassen J.H."/>
            <person name="Sykes S."/>
            <person name="Tripathy S."/>
            <person name="van den Berg H."/>
            <person name="Vega-Arreguin J.C."/>
            <person name="Wawra S."/>
            <person name="Young S.K."/>
            <person name="Zeng Q."/>
            <person name="Dieguez-Uribeondo J."/>
            <person name="Russ C."/>
            <person name="Tyler B.M."/>
            <person name="van West P."/>
        </authorList>
    </citation>
    <scope>NUCLEOTIDE SEQUENCE [LARGE SCALE GENOMIC DNA]</scope>
    <source>
        <strain evidence="8 9">CBS 223.65</strain>
    </source>
</reference>
<evidence type="ECO:0000256" key="6">
    <source>
        <dbReference type="ARBA" id="ARBA00023136"/>
    </source>
</evidence>
<feature type="transmembrane region" description="Helical" evidence="7">
    <location>
        <begin position="66"/>
        <end position="88"/>
    </location>
</feature>
<comment type="similarity">
    <text evidence="2">Belongs to the TMEM8 family.</text>
</comment>
<accession>A0A067CY35</accession>
<dbReference type="VEuPathDB" id="FungiDB:SPRG_00271"/>
<comment type="subcellular location">
    <subcellularLocation>
        <location evidence="1">Cell membrane</location>
        <topology evidence="1">Multi-pass membrane protein</topology>
    </subcellularLocation>
</comment>
<gene>
    <name evidence="8" type="ORF">SPRG_00271</name>
</gene>
<dbReference type="OrthoDB" id="193471at2759"/>
<evidence type="ECO:0000256" key="2">
    <source>
        <dbReference type="ARBA" id="ARBA00005542"/>
    </source>
</evidence>
<feature type="transmembrane region" description="Helical" evidence="7">
    <location>
        <begin position="33"/>
        <end position="54"/>
    </location>
</feature>
<keyword evidence="6 7" id="KW-0472">Membrane</keyword>
<protein>
    <submittedName>
        <fullName evidence="8">Uncharacterized protein</fullName>
    </submittedName>
</protein>
<dbReference type="AlphaFoldDB" id="A0A067CY35"/>